<organism evidence="1 2">
    <name type="scientific">Oceanobacillus profundus</name>
    <dbReference type="NCBI Taxonomy" id="372463"/>
    <lineage>
        <taxon>Bacteria</taxon>
        <taxon>Bacillati</taxon>
        <taxon>Bacillota</taxon>
        <taxon>Bacilli</taxon>
        <taxon>Bacillales</taxon>
        <taxon>Bacillaceae</taxon>
        <taxon>Oceanobacillus</taxon>
    </lineage>
</organism>
<dbReference type="InterPro" id="IPR058926">
    <property type="entry name" value="YmzB-like"/>
</dbReference>
<reference evidence="1 2" key="1">
    <citation type="journal article" date="2007" name="Int. J. Syst. Evol. Microbiol.">
        <title>Oceanobacillus profundus sp. nov., isolated from a deep-sea sediment core.</title>
        <authorList>
            <person name="Kim Y.G."/>
            <person name="Choi D.H."/>
            <person name="Hyun S."/>
            <person name="Cho B.C."/>
        </authorList>
    </citation>
    <scope>NUCLEOTIDE SEQUENCE [LARGE SCALE GENOMIC DNA]</scope>
    <source>
        <strain evidence="1 2">DSM 18246</strain>
    </source>
</reference>
<name>A0A417YAA8_9BACI</name>
<dbReference type="RefSeq" id="WP_095313802.1">
    <property type="nucleotide sequence ID" value="NZ_JAMAWL010000003.1"/>
</dbReference>
<dbReference type="Pfam" id="PF25846">
    <property type="entry name" value="YmzB"/>
    <property type="match status" value="1"/>
</dbReference>
<accession>A0A417YAA8</accession>
<evidence type="ECO:0000313" key="1">
    <source>
        <dbReference type="EMBL" id="RHW29525.1"/>
    </source>
</evidence>
<protein>
    <submittedName>
        <fullName evidence="1">Uncharacterized protein</fullName>
    </submittedName>
</protein>
<proteinExistence type="predicted"/>
<dbReference type="Proteomes" id="UP000285456">
    <property type="component" value="Unassembled WGS sequence"/>
</dbReference>
<comment type="caution">
    <text evidence="1">The sequence shown here is derived from an EMBL/GenBank/DDBJ whole genome shotgun (WGS) entry which is preliminary data.</text>
</comment>
<sequence length="116" mass="13445">MDHEFLSVEEFNVLLRQWSGRTIKITKHELDDVDQTVLNLQNISYDQNLRRIDDYVPKHSLLLHGDGQIETLTTMSNVSLPSSNYEIPLQDDSLYEFNGETFVLTTNRGVYKIELA</sequence>
<dbReference type="OrthoDB" id="2705224at2"/>
<dbReference type="EMBL" id="QWEH01000024">
    <property type="protein sequence ID" value="RHW29525.1"/>
    <property type="molecule type" value="Genomic_DNA"/>
</dbReference>
<evidence type="ECO:0000313" key="2">
    <source>
        <dbReference type="Proteomes" id="UP000285456"/>
    </source>
</evidence>
<gene>
    <name evidence="1" type="ORF">D1B32_21890</name>
</gene>
<keyword evidence="2" id="KW-1185">Reference proteome</keyword>
<dbReference type="AlphaFoldDB" id="A0A417YAA8"/>